<gene>
    <name evidence="2" type="ORF">IV203_010667</name>
</gene>
<feature type="compositionally biased region" description="Basic and acidic residues" evidence="1">
    <location>
        <begin position="165"/>
        <end position="184"/>
    </location>
</feature>
<dbReference type="AlphaFoldDB" id="A0A9K3KXL1"/>
<accession>A0A9K3KXL1</accession>
<evidence type="ECO:0000313" key="3">
    <source>
        <dbReference type="Proteomes" id="UP000693970"/>
    </source>
</evidence>
<feature type="region of interest" description="Disordered" evidence="1">
    <location>
        <begin position="1"/>
        <end position="305"/>
    </location>
</feature>
<feature type="compositionally biased region" description="Basic residues" evidence="1">
    <location>
        <begin position="294"/>
        <end position="305"/>
    </location>
</feature>
<comment type="caution">
    <text evidence="2">The sequence shown here is derived from an EMBL/GenBank/DDBJ whole genome shotgun (WGS) entry which is preliminary data.</text>
</comment>
<feature type="compositionally biased region" description="Basic and acidic residues" evidence="1">
    <location>
        <begin position="139"/>
        <end position="151"/>
    </location>
</feature>
<feature type="compositionally biased region" description="Basic and acidic residues" evidence="1">
    <location>
        <begin position="1"/>
        <end position="21"/>
    </location>
</feature>
<organism evidence="2 3">
    <name type="scientific">Nitzschia inconspicua</name>
    <dbReference type="NCBI Taxonomy" id="303405"/>
    <lineage>
        <taxon>Eukaryota</taxon>
        <taxon>Sar</taxon>
        <taxon>Stramenopiles</taxon>
        <taxon>Ochrophyta</taxon>
        <taxon>Bacillariophyta</taxon>
        <taxon>Bacillariophyceae</taxon>
        <taxon>Bacillariophycidae</taxon>
        <taxon>Bacillariales</taxon>
        <taxon>Bacillariaceae</taxon>
        <taxon>Nitzschia</taxon>
    </lineage>
</organism>
<reference evidence="2" key="1">
    <citation type="journal article" date="2021" name="Sci. Rep.">
        <title>Diploid genomic architecture of Nitzschia inconspicua, an elite biomass production diatom.</title>
        <authorList>
            <person name="Oliver A."/>
            <person name="Podell S."/>
            <person name="Pinowska A."/>
            <person name="Traller J.C."/>
            <person name="Smith S.R."/>
            <person name="McClure R."/>
            <person name="Beliaev A."/>
            <person name="Bohutskyi P."/>
            <person name="Hill E.A."/>
            <person name="Rabines A."/>
            <person name="Zheng H."/>
            <person name="Allen L.Z."/>
            <person name="Kuo A."/>
            <person name="Grigoriev I.V."/>
            <person name="Allen A.E."/>
            <person name="Hazlebeck D."/>
            <person name="Allen E.E."/>
        </authorList>
    </citation>
    <scope>NUCLEOTIDE SEQUENCE</scope>
    <source>
        <strain evidence="2">Hildebrandi</strain>
    </source>
</reference>
<feature type="compositionally biased region" description="Basic and acidic residues" evidence="1">
    <location>
        <begin position="77"/>
        <end position="97"/>
    </location>
</feature>
<protein>
    <submittedName>
        <fullName evidence="2">Uncharacterized protein</fullName>
    </submittedName>
</protein>
<reference evidence="2" key="2">
    <citation type="submission" date="2021-04" db="EMBL/GenBank/DDBJ databases">
        <authorList>
            <person name="Podell S."/>
        </authorList>
    </citation>
    <scope>NUCLEOTIDE SEQUENCE</scope>
    <source>
        <strain evidence="2">Hildebrandi</strain>
    </source>
</reference>
<evidence type="ECO:0000256" key="1">
    <source>
        <dbReference type="SAM" id="MobiDB-lite"/>
    </source>
</evidence>
<feature type="compositionally biased region" description="Basic and acidic residues" evidence="1">
    <location>
        <begin position="61"/>
        <end position="70"/>
    </location>
</feature>
<name>A0A9K3KXL1_9STRA</name>
<dbReference type="EMBL" id="JAGRRH010000018">
    <property type="protein sequence ID" value="KAG7351307.1"/>
    <property type="molecule type" value="Genomic_DNA"/>
</dbReference>
<proteinExistence type="predicted"/>
<dbReference type="Proteomes" id="UP000693970">
    <property type="component" value="Unassembled WGS sequence"/>
</dbReference>
<evidence type="ECO:0000313" key="2">
    <source>
        <dbReference type="EMBL" id="KAG7351307.1"/>
    </source>
</evidence>
<feature type="compositionally biased region" description="Polar residues" evidence="1">
    <location>
        <begin position="198"/>
        <end position="210"/>
    </location>
</feature>
<keyword evidence="3" id="KW-1185">Reference proteome</keyword>
<feature type="compositionally biased region" description="Low complexity" evidence="1">
    <location>
        <begin position="212"/>
        <end position="223"/>
    </location>
</feature>
<sequence length="305" mass="33736">MGDEEKEKKSSRSRSKSRERPSNGSSTRSRSKSKERKPTSSEEEGSVDDVDRREVRRGRKKGESGDKESSGKTSSTSRDKSRERGDRRGRSVERTKSSEPIVTLDKNGFPVTLDTKETAERRRRNRSSSRDGPSTRRSVSRDGPRDGRDLTDQDLSAIKQRSRSSSRERGIGRNKSSSEKDKTTKLSSRGRKKPSDLSVCSSHSRNSRFVETSKTNSTKGNNTLEMLLSMPKDDNLEGGGTSVAESRGARTSASSGSHVKKKKSSSRRSGDDDGNMSVMSFEPIDEEWGEGVKAKKKSSKKKSSS</sequence>